<evidence type="ECO:0000313" key="7">
    <source>
        <dbReference type="Proteomes" id="UP000005408"/>
    </source>
</evidence>
<keyword evidence="7" id="KW-1185">Reference proteome</keyword>
<keyword evidence="4" id="KW-1133">Transmembrane helix</keyword>
<dbReference type="EnsemblMetazoa" id="G25111.2">
    <property type="protein sequence ID" value="G25111.2:cds"/>
    <property type="gene ID" value="G25111"/>
</dbReference>
<organism evidence="6 7">
    <name type="scientific">Magallana gigas</name>
    <name type="common">Pacific oyster</name>
    <name type="synonym">Crassostrea gigas</name>
    <dbReference type="NCBI Taxonomy" id="29159"/>
    <lineage>
        <taxon>Eukaryota</taxon>
        <taxon>Metazoa</taxon>
        <taxon>Spiralia</taxon>
        <taxon>Lophotrochozoa</taxon>
        <taxon>Mollusca</taxon>
        <taxon>Bivalvia</taxon>
        <taxon>Autobranchia</taxon>
        <taxon>Pteriomorphia</taxon>
        <taxon>Ostreida</taxon>
        <taxon>Ostreoidea</taxon>
        <taxon>Ostreidae</taxon>
        <taxon>Magallana</taxon>
    </lineage>
</organism>
<dbReference type="PANTHER" id="PTHR24251">
    <property type="entry name" value="OVOCHYMASE-RELATED"/>
    <property type="match status" value="1"/>
</dbReference>
<evidence type="ECO:0000256" key="3">
    <source>
        <dbReference type="PROSITE-ProRule" id="PRU00059"/>
    </source>
</evidence>
<evidence type="ECO:0000256" key="4">
    <source>
        <dbReference type="SAM" id="Phobius"/>
    </source>
</evidence>
<evidence type="ECO:0000256" key="1">
    <source>
        <dbReference type="ARBA" id="ARBA00022737"/>
    </source>
</evidence>
<dbReference type="Gene3D" id="2.60.120.290">
    <property type="entry name" value="Spermadhesin, CUB domain"/>
    <property type="match status" value="2"/>
</dbReference>
<proteinExistence type="predicted"/>
<evidence type="ECO:0000313" key="6">
    <source>
        <dbReference type="EnsemblMetazoa" id="G25111.2:cds"/>
    </source>
</evidence>
<dbReference type="CDD" id="cd00041">
    <property type="entry name" value="CUB"/>
    <property type="match status" value="1"/>
</dbReference>
<protein>
    <recommendedName>
        <fullName evidence="5">CUB domain-containing protein</fullName>
    </recommendedName>
</protein>
<dbReference type="Pfam" id="PF00431">
    <property type="entry name" value="CUB"/>
    <property type="match status" value="1"/>
</dbReference>
<keyword evidence="2" id="KW-1015">Disulfide bond</keyword>
<dbReference type="InterPro" id="IPR035914">
    <property type="entry name" value="Sperma_CUB_dom_sf"/>
</dbReference>
<keyword evidence="4" id="KW-0472">Membrane</keyword>
<dbReference type="SUPFAM" id="SSF49854">
    <property type="entry name" value="Spermadhesin, CUB domain"/>
    <property type="match status" value="2"/>
</dbReference>
<name>A0A8W8KSQ2_MAGGI</name>
<evidence type="ECO:0000259" key="5">
    <source>
        <dbReference type="PROSITE" id="PS01180"/>
    </source>
</evidence>
<reference evidence="6" key="1">
    <citation type="submission" date="2022-08" db="UniProtKB">
        <authorList>
            <consortium name="EnsemblMetazoa"/>
        </authorList>
    </citation>
    <scope>IDENTIFICATION</scope>
    <source>
        <strain evidence="6">05x7-T-G4-1.051#20</strain>
    </source>
</reference>
<accession>A0A8W8KSQ2</accession>
<keyword evidence="4" id="KW-0812">Transmembrane</keyword>
<comment type="caution">
    <text evidence="3">Lacks conserved residue(s) required for the propagation of feature annotation.</text>
</comment>
<sequence length="271" mass="30341">MDVQMYIYWILGLFGILLNYFSDAMGQCVRSGLDVPVPNYGMSVLSYPDDSSPNYGQGLNCKWLFRSADTTLKLIFLVTEQVQCGDVLLAFDGTTMGDRRIDDAFCSPQTAPSVSPFYVTSSNQMLLSFITDSTTHAQLEKGFKVEILSARPVAYEAEACNSNIKTLVATKNEEVLTSPSFPENYKSNTNCFWNITSPTEDGTIRINVLFLDTDAEDGVCYDNITTYDGKSGQFKGARFLHHFFPLQHTSQTLLAMSHYFGSPRSFYQVHE</sequence>
<dbReference type="AlphaFoldDB" id="A0A8W8KSQ2"/>
<dbReference type="PROSITE" id="PS01180">
    <property type="entry name" value="CUB"/>
    <property type="match status" value="2"/>
</dbReference>
<feature type="domain" description="CUB" evidence="5">
    <location>
        <begin position="28"/>
        <end position="150"/>
    </location>
</feature>
<dbReference type="Proteomes" id="UP000005408">
    <property type="component" value="Unassembled WGS sequence"/>
</dbReference>
<feature type="domain" description="CUB" evidence="5">
    <location>
        <begin position="160"/>
        <end position="271"/>
    </location>
</feature>
<dbReference type="SMART" id="SM00042">
    <property type="entry name" value="CUB"/>
    <property type="match status" value="2"/>
</dbReference>
<feature type="transmembrane region" description="Helical" evidence="4">
    <location>
        <begin position="6"/>
        <end position="22"/>
    </location>
</feature>
<keyword evidence="1" id="KW-0677">Repeat</keyword>
<dbReference type="InterPro" id="IPR000859">
    <property type="entry name" value="CUB_dom"/>
</dbReference>
<evidence type="ECO:0000256" key="2">
    <source>
        <dbReference type="ARBA" id="ARBA00023157"/>
    </source>
</evidence>